<organism evidence="4 5">
    <name type="scientific">Zhongshania arctica</name>
    <dbReference type="NCBI Taxonomy" id="3238302"/>
    <lineage>
        <taxon>Bacteria</taxon>
        <taxon>Pseudomonadati</taxon>
        <taxon>Pseudomonadota</taxon>
        <taxon>Gammaproteobacteria</taxon>
        <taxon>Cellvibrionales</taxon>
        <taxon>Spongiibacteraceae</taxon>
        <taxon>Zhongshania</taxon>
    </lineage>
</organism>
<feature type="domain" description="DUF4124" evidence="3">
    <location>
        <begin position="13"/>
        <end position="47"/>
    </location>
</feature>
<dbReference type="Pfam" id="PF13511">
    <property type="entry name" value="DUF4124"/>
    <property type="match status" value="1"/>
</dbReference>
<comment type="caution">
    <text evidence="4">The sequence shown here is derived from an EMBL/GenBank/DDBJ whole genome shotgun (WGS) entry which is preliminary data.</text>
</comment>
<sequence length="141" mass="16680">MQIVRFAFAIVAICLGSAVSAEVYQWTDSNGRVQYSDVKPSDGTPYKSRHEFDLPYLHRADPVKPQRYSPPTKPKTSRPQATMIERQRIGRSRDDSYPCKGYLEALEQIQDRMRRGYNVRQSNYYREKKRDISDRYYKECR</sequence>
<gene>
    <name evidence="4" type="ORF">AB4875_04365</name>
</gene>
<feature type="signal peptide" evidence="2">
    <location>
        <begin position="1"/>
        <end position="21"/>
    </location>
</feature>
<evidence type="ECO:0000313" key="5">
    <source>
        <dbReference type="Proteomes" id="UP001557484"/>
    </source>
</evidence>
<keyword evidence="5" id="KW-1185">Reference proteome</keyword>
<dbReference type="InterPro" id="IPR025392">
    <property type="entry name" value="DUF4124"/>
</dbReference>
<dbReference type="RefSeq" id="WP_368374831.1">
    <property type="nucleotide sequence ID" value="NZ_JBFRYB010000001.1"/>
</dbReference>
<feature type="compositionally biased region" description="Basic and acidic residues" evidence="1">
    <location>
        <begin position="85"/>
        <end position="96"/>
    </location>
</feature>
<keyword evidence="2" id="KW-0732">Signal</keyword>
<dbReference type="Proteomes" id="UP001557484">
    <property type="component" value="Unassembled WGS sequence"/>
</dbReference>
<name>A0ABV3TSZ1_9GAMM</name>
<protein>
    <submittedName>
        <fullName evidence="4">DUF4124 domain-containing protein</fullName>
    </submittedName>
</protein>
<evidence type="ECO:0000313" key="4">
    <source>
        <dbReference type="EMBL" id="MEX1664710.1"/>
    </source>
</evidence>
<dbReference type="EMBL" id="JBFRYB010000001">
    <property type="protein sequence ID" value="MEX1664710.1"/>
    <property type="molecule type" value="Genomic_DNA"/>
</dbReference>
<feature type="chain" id="PRO_5047537394" evidence="2">
    <location>
        <begin position="22"/>
        <end position="141"/>
    </location>
</feature>
<evidence type="ECO:0000256" key="1">
    <source>
        <dbReference type="SAM" id="MobiDB-lite"/>
    </source>
</evidence>
<proteinExistence type="predicted"/>
<evidence type="ECO:0000259" key="3">
    <source>
        <dbReference type="Pfam" id="PF13511"/>
    </source>
</evidence>
<accession>A0ABV3TSZ1</accession>
<evidence type="ECO:0000256" key="2">
    <source>
        <dbReference type="SAM" id="SignalP"/>
    </source>
</evidence>
<feature type="region of interest" description="Disordered" evidence="1">
    <location>
        <begin position="60"/>
        <end position="96"/>
    </location>
</feature>
<reference evidence="4 5" key="1">
    <citation type="journal article" date="2011" name="Int. J. Syst. Evol. Microbiol.">
        <title>Zhongshania antarctica gen. nov., sp. nov. and Zhongshania guokunii sp. nov., gammaproteobacteria respectively isolated from coastal attached (fast) ice and surface seawater of the Antarctic.</title>
        <authorList>
            <person name="Li H.J."/>
            <person name="Zhang X.Y."/>
            <person name="Chen C.X."/>
            <person name="Zhang Y.J."/>
            <person name="Gao Z.M."/>
            <person name="Yu Y."/>
            <person name="Chen X.L."/>
            <person name="Chen B."/>
            <person name="Zhang Y.Z."/>
        </authorList>
    </citation>
    <scope>NUCLEOTIDE SEQUENCE [LARGE SCALE GENOMIC DNA]</scope>
    <source>
        <strain evidence="4 5">R06B22</strain>
    </source>
</reference>